<dbReference type="PROSITE" id="PS00059">
    <property type="entry name" value="ADH_ZINC"/>
    <property type="match status" value="1"/>
</dbReference>
<dbReference type="Pfam" id="PF00107">
    <property type="entry name" value="ADH_zinc_N"/>
    <property type="match status" value="1"/>
</dbReference>
<feature type="domain" description="Alcohol dehydrogenase-like C-terminal" evidence="8">
    <location>
        <begin position="197"/>
        <end position="314"/>
    </location>
</feature>
<keyword evidence="6" id="KW-0520">NAD</keyword>
<evidence type="ECO:0000259" key="8">
    <source>
        <dbReference type="Pfam" id="PF00107"/>
    </source>
</evidence>
<dbReference type="PANTHER" id="PTHR42813">
    <property type="entry name" value="ZINC-TYPE ALCOHOL DEHYDROGENASE-LIKE"/>
    <property type="match status" value="1"/>
</dbReference>
<dbReference type="Proteomes" id="UP001305779">
    <property type="component" value="Unassembled WGS sequence"/>
</dbReference>
<sequence>MPNLTTALNATMLAVRFHGTPFSVQVDTIPIPTLSAPTDAVVRLTTAAICGSDLHNYRGTAPSADGEVPYVLGHEGVGYVHEVGEAVGSLSVGDPVVIPFNTPEGHLHTDLTRSLYASYGQGGELGGTQAEYIRIPLADEALIPVPSFITTDPATNETISLENDYVMVSDIFATGWAALDYAGFHAGDTVAVFGAGPVGLMAAYSAIIRGAAKVYSIDYVSHRLELAESIGATPINFRDSDPVDQILAREPNGVARSVDAVGYEQLNTNLTLQSDVILHNMLRVTSPGGGLGTVGVYNPRTNSSTSAPRADTIQEPLSFDMSSFFGSALKWQAGASDPIALAPWLVSLVSSGRARPGFIVEEEVGIEEAVEAYARFERRGVSKVVIKF</sequence>
<dbReference type="SUPFAM" id="SSF50129">
    <property type="entry name" value="GroES-like"/>
    <property type="match status" value="1"/>
</dbReference>
<dbReference type="SUPFAM" id="SSF51735">
    <property type="entry name" value="NAD(P)-binding Rossmann-fold domains"/>
    <property type="match status" value="1"/>
</dbReference>
<evidence type="ECO:0000313" key="11">
    <source>
        <dbReference type="Proteomes" id="UP001305779"/>
    </source>
</evidence>
<proteinExistence type="inferred from homology"/>
<comment type="cofactor">
    <cofactor evidence="1 7">
        <name>Zn(2+)</name>
        <dbReference type="ChEBI" id="CHEBI:29105"/>
    </cofactor>
</comment>
<dbReference type="Pfam" id="PF08240">
    <property type="entry name" value="ADH_N"/>
    <property type="match status" value="1"/>
</dbReference>
<feature type="domain" description="Alcohol dehydrogenase-like N-terminal" evidence="9">
    <location>
        <begin position="37"/>
        <end position="146"/>
    </location>
</feature>
<keyword evidence="5" id="KW-0560">Oxidoreductase</keyword>
<name>A0ABR0F3V6_ZASCE</name>
<evidence type="ECO:0000256" key="4">
    <source>
        <dbReference type="ARBA" id="ARBA00022833"/>
    </source>
</evidence>
<evidence type="ECO:0000256" key="3">
    <source>
        <dbReference type="ARBA" id="ARBA00022723"/>
    </source>
</evidence>
<dbReference type="Gene3D" id="3.40.50.720">
    <property type="entry name" value="NAD(P)-binding Rossmann-like Domain"/>
    <property type="match status" value="1"/>
</dbReference>
<evidence type="ECO:0000256" key="2">
    <source>
        <dbReference type="ARBA" id="ARBA00008072"/>
    </source>
</evidence>
<reference evidence="10 11" key="1">
    <citation type="journal article" date="2023" name="G3 (Bethesda)">
        <title>A chromosome-level genome assembly of Zasmidium syzygii isolated from banana leaves.</title>
        <authorList>
            <person name="van Westerhoven A.C."/>
            <person name="Mehrabi R."/>
            <person name="Talebi R."/>
            <person name="Steentjes M.B.F."/>
            <person name="Corcolon B."/>
            <person name="Chong P.A."/>
            <person name="Kema G.H.J."/>
            <person name="Seidl M.F."/>
        </authorList>
    </citation>
    <scope>NUCLEOTIDE SEQUENCE [LARGE SCALE GENOMIC DNA]</scope>
    <source>
        <strain evidence="10 11">P124</strain>
    </source>
</reference>
<evidence type="ECO:0000313" key="10">
    <source>
        <dbReference type="EMBL" id="KAK4508647.1"/>
    </source>
</evidence>
<protein>
    <recommendedName>
        <fullName evidence="12">Alcohol dehydrogenase</fullName>
    </recommendedName>
</protein>
<keyword evidence="11" id="KW-1185">Reference proteome</keyword>
<dbReference type="EMBL" id="JAXOVC010000001">
    <property type="protein sequence ID" value="KAK4508647.1"/>
    <property type="molecule type" value="Genomic_DNA"/>
</dbReference>
<dbReference type="InterPro" id="IPR013154">
    <property type="entry name" value="ADH-like_N"/>
</dbReference>
<comment type="similarity">
    <text evidence="2 7">Belongs to the zinc-containing alcohol dehydrogenase family.</text>
</comment>
<dbReference type="InterPro" id="IPR002328">
    <property type="entry name" value="ADH_Zn_CS"/>
</dbReference>
<keyword evidence="4 7" id="KW-0862">Zinc</keyword>
<evidence type="ECO:0000256" key="1">
    <source>
        <dbReference type="ARBA" id="ARBA00001947"/>
    </source>
</evidence>
<keyword evidence="3 7" id="KW-0479">Metal-binding</keyword>
<accession>A0ABR0F3V6</accession>
<evidence type="ECO:0000256" key="7">
    <source>
        <dbReference type="RuleBase" id="RU361277"/>
    </source>
</evidence>
<dbReference type="InterPro" id="IPR036291">
    <property type="entry name" value="NAD(P)-bd_dom_sf"/>
</dbReference>
<dbReference type="InterPro" id="IPR011032">
    <property type="entry name" value="GroES-like_sf"/>
</dbReference>
<dbReference type="PANTHER" id="PTHR42813:SF3">
    <property type="entry name" value="GLUTATHIONE-INDEPENDENT FORMALDEHYDE DEHYDROGENASE"/>
    <property type="match status" value="1"/>
</dbReference>
<evidence type="ECO:0000256" key="6">
    <source>
        <dbReference type="ARBA" id="ARBA00023027"/>
    </source>
</evidence>
<dbReference type="Gene3D" id="3.90.180.10">
    <property type="entry name" value="Medium-chain alcohol dehydrogenases, catalytic domain"/>
    <property type="match status" value="1"/>
</dbReference>
<gene>
    <name evidence="10" type="ORF">PRZ48_002386</name>
</gene>
<evidence type="ECO:0000259" key="9">
    <source>
        <dbReference type="Pfam" id="PF08240"/>
    </source>
</evidence>
<comment type="caution">
    <text evidence="10">The sequence shown here is derived from an EMBL/GenBank/DDBJ whole genome shotgun (WGS) entry which is preliminary data.</text>
</comment>
<evidence type="ECO:0008006" key="12">
    <source>
        <dbReference type="Google" id="ProtNLM"/>
    </source>
</evidence>
<dbReference type="InterPro" id="IPR013149">
    <property type="entry name" value="ADH-like_C"/>
</dbReference>
<evidence type="ECO:0000256" key="5">
    <source>
        <dbReference type="ARBA" id="ARBA00023002"/>
    </source>
</evidence>
<organism evidence="10 11">
    <name type="scientific">Zasmidium cellare</name>
    <name type="common">Wine cellar mold</name>
    <name type="synonym">Racodium cellare</name>
    <dbReference type="NCBI Taxonomy" id="395010"/>
    <lineage>
        <taxon>Eukaryota</taxon>
        <taxon>Fungi</taxon>
        <taxon>Dikarya</taxon>
        <taxon>Ascomycota</taxon>
        <taxon>Pezizomycotina</taxon>
        <taxon>Dothideomycetes</taxon>
        <taxon>Dothideomycetidae</taxon>
        <taxon>Mycosphaerellales</taxon>
        <taxon>Mycosphaerellaceae</taxon>
        <taxon>Zasmidium</taxon>
    </lineage>
</organism>